<accession>A0A0B7ND18</accession>
<reference evidence="1 2" key="1">
    <citation type="submission" date="2014-09" db="EMBL/GenBank/DDBJ databases">
        <authorList>
            <person name="Ellenberger Sabrina"/>
        </authorList>
    </citation>
    <scope>NUCLEOTIDE SEQUENCE [LARGE SCALE GENOMIC DNA]</scope>
    <source>
        <strain evidence="1 2">CBS 412.66</strain>
    </source>
</reference>
<proteinExistence type="predicted"/>
<gene>
    <name evidence="1" type="primary">PARPA_10677.1 scaffold 41646</name>
</gene>
<dbReference type="OrthoDB" id="2399838at2759"/>
<dbReference type="EMBL" id="LN733157">
    <property type="protein sequence ID" value="CEP16411.1"/>
    <property type="molecule type" value="Genomic_DNA"/>
</dbReference>
<keyword evidence="2" id="KW-1185">Reference proteome</keyword>
<evidence type="ECO:0008006" key="3">
    <source>
        <dbReference type="Google" id="ProtNLM"/>
    </source>
</evidence>
<dbReference type="STRING" id="35722.A0A0B7ND18"/>
<evidence type="ECO:0000313" key="2">
    <source>
        <dbReference type="Proteomes" id="UP000054107"/>
    </source>
</evidence>
<dbReference type="AlphaFoldDB" id="A0A0B7ND18"/>
<sequence>MQSNNPALDYIKNTFITSKVVVSSGATDIVEKLVHRNDFAKFIIDEEKKYICKFYSRTTSSRSTKDQNENYLENGYCVNEQERFAKKQKGKPAAIFSETYVCQQASKCGCTAKINAVVCKDDTDLNLIRVTYQWKHTGHNPTSRDEVINGPSQRYVADFIKEQVENNMTWYNIKAMLRLDRATLANLIDFEDNNIPIALTNQYHQVYYQMKKVLQHCARLDTDFVSSINKWLLKITNQEDPILAFSVSRNLNTYQTGMFFLAFMSKWQLQLLVQNGDMVCLDFTHKTRVDGSGKFCYLYTLVSRCNVTGKGKPLAWMVTNSEAQYPIRFWLEWLKDQFGYSPSMVMIDNSDTEIAAINLVYNRTDEADVFNTNVKIMLCHWYIMKVWKAKILTKLVPKSGQQKYKQERQQKRSEALDYLVLMMQSRGPEEFDLAFDEFEIWCRENEDWETHELSVTHLKEVHMINIKKQRLDVFMYLLWDALLPDMMQDPIRTTSGVQQRRLNNAERSRIEKAMSFNDIEVEALVHAQGSSVEVLSFTTDGKTYEIDADLLRNNMLSCTCVDFIINKAPEPLFVQSVANKSLMQNGIKLATSAAAVVSDALPIRLKLNNTPKTTTPIPSALASTAQKLTAEVIMKTELISQVLACKNIIFFKDYQFDQKLLKRIDAEEHAINIKAFIMKESTKKPIEEISKYNLNKLYERASKDDTKLIKVFSNLSSKWTNSERLETIGELELTTNFLDLIFAHLFHHPTINKHFIWLNRQDENTVSLRPNGVMISVPKKKQKA</sequence>
<name>A0A0B7ND18_9FUNG</name>
<dbReference type="Proteomes" id="UP000054107">
    <property type="component" value="Unassembled WGS sequence"/>
</dbReference>
<organism evidence="1 2">
    <name type="scientific">Parasitella parasitica</name>
    <dbReference type="NCBI Taxonomy" id="35722"/>
    <lineage>
        <taxon>Eukaryota</taxon>
        <taxon>Fungi</taxon>
        <taxon>Fungi incertae sedis</taxon>
        <taxon>Mucoromycota</taxon>
        <taxon>Mucoromycotina</taxon>
        <taxon>Mucoromycetes</taxon>
        <taxon>Mucorales</taxon>
        <taxon>Mucorineae</taxon>
        <taxon>Mucoraceae</taxon>
        <taxon>Parasitella</taxon>
    </lineage>
</organism>
<protein>
    <recommendedName>
        <fullName evidence="3">MULE transposase domain-containing protein</fullName>
    </recommendedName>
</protein>
<evidence type="ECO:0000313" key="1">
    <source>
        <dbReference type="EMBL" id="CEP16411.1"/>
    </source>
</evidence>